<proteinExistence type="predicted"/>
<dbReference type="HOGENOM" id="CLU_1747733_0_0_11"/>
<dbReference type="Proteomes" id="UP000019150">
    <property type="component" value="Chromosome"/>
</dbReference>
<dbReference type="EMBL" id="CP006850">
    <property type="protein sequence ID" value="AHH18552.1"/>
    <property type="molecule type" value="Genomic_DNA"/>
</dbReference>
<dbReference type="KEGG" id="nno:NONO_c37680"/>
<dbReference type="PATRIC" id="fig|1415166.3.peg.3867"/>
<organism evidence="2 3">
    <name type="scientific">Nocardia nova SH22a</name>
    <dbReference type="NCBI Taxonomy" id="1415166"/>
    <lineage>
        <taxon>Bacteria</taxon>
        <taxon>Bacillati</taxon>
        <taxon>Actinomycetota</taxon>
        <taxon>Actinomycetes</taxon>
        <taxon>Mycobacteriales</taxon>
        <taxon>Nocardiaceae</taxon>
        <taxon>Nocardia</taxon>
    </lineage>
</organism>
<gene>
    <name evidence="2" type="ORF">NONO_c37680</name>
</gene>
<reference evidence="2 3" key="1">
    <citation type="journal article" date="2014" name="Appl. Environ. Microbiol.">
        <title>Insights into the Microbial Degradation of Rubber and Gutta-Percha by Analysis of the Complete Genome of Nocardia nova SH22a.</title>
        <authorList>
            <person name="Luo Q."/>
            <person name="Hiessl S."/>
            <person name="Poehlein A."/>
            <person name="Daniel R."/>
            <person name="Steinbuchel A."/>
        </authorList>
    </citation>
    <scope>NUCLEOTIDE SEQUENCE [LARGE SCALE GENOMIC DNA]</scope>
    <source>
        <strain evidence="2">SH22a</strain>
    </source>
</reference>
<keyword evidence="3" id="KW-1185">Reference proteome</keyword>
<dbReference type="STRING" id="1415166.NONO_c37680"/>
<dbReference type="AlphaFoldDB" id="W5TH75"/>
<accession>W5TH75</accession>
<keyword evidence="1" id="KW-0175">Coiled coil</keyword>
<name>W5TH75_9NOCA</name>
<evidence type="ECO:0000313" key="2">
    <source>
        <dbReference type="EMBL" id="AHH18552.1"/>
    </source>
</evidence>
<sequence length="149" mass="16709">MATELADLERSLAGVDAELSGVDQALLTLDAERQAIPVAAERDLGNDVVRLAERQRRRTECRVGRDKQRRVHDGDLTRRDQAWADFAEYAGTHRFALRHLDDQATALREFRRDLDKVESALRLLSLRETAQKGAERELARAGGSPAFGD</sequence>
<evidence type="ECO:0000313" key="3">
    <source>
        <dbReference type="Proteomes" id="UP000019150"/>
    </source>
</evidence>
<protein>
    <submittedName>
        <fullName evidence="2">Uncharacterized protein</fullName>
    </submittedName>
</protein>
<evidence type="ECO:0000256" key="1">
    <source>
        <dbReference type="SAM" id="Coils"/>
    </source>
</evidence>
<feature type="coiled-coil region" evidence="1">
    <location>
        <begin position="100"/>
        <end position="127"/>
    </location>
</feature>